<accession>A0ABQ8S9G9</accession>
<reference evidence="2 3" key="1">
    <citation type="journal article" date="2022" name="Allergy">
        <title>Genome assembly and annotation of Periplaneta americana reveal a comprehensive cockroach allergen profile.</title>
        <authorList>
            <person name="Wang L."/>
            <person name="Xiong Q."/>
            <person name="Saelim N."/>
            <person name="Wang L."/>
            <person name="Nong W."/>
            <person name="Wan A.T."/>
            <person name="Shi M."/>
            <person name="Liu X."/>
            <person name="Cao Q."/>
            <person name="Hui J.H.L."/>
            <person name="Sookrung N."/>
            <person name="Leung T.F."/>
            <person name="Tungtrongchitr A."/>
            <person name="Tsui S.K.W."/>
        </authorList>
    </citation>
    <scope>NUCLEOTIDE SEQUENCE [LARGE SCALE GENOMIC DNA]</scope>
    <source>
        <strain evidence="2">PWHHKU_190912</strain>
    </source>
</reference>
<feature type="compositionally biased region" description="Acidic residues" evidence="1">
    <location>
        <begin position="498"/>
        <end position="522"/>
    </location>
</feature>
<organism evidence="2 3">
    <name type="scientific">Periplaneta americana</name>
    <name type="common">American cockroach</name>
    <name type="synonym">Blatta americana</name>
    <dbReference type="NCBI Taxonomy" id="6978"/>
    <lineage>
        <taxon>Eukaryota</taxon>
        <taxon>Metazoa</taxon>
        <taxon>Ecdysozoa</taxon>
        <taxon>Arthropoda</taxon>
        <taxon>Hexapoda</taxon>
        <taxon>Insecta</taxon>
        <taxon>Pterygota</taxon>
        <taxon>Neoptera</taxon>
        <taxon>Polyneoptera</taxon>
        <taxon>Dictyoptera</taxon>
        <taxon>Blattodea</taxon>
        <taxon>Blattoidea</taxon>
        <taxon>Blattidae</taxon>
        <taxon>Blattinae</taxon>
        <taxon>Periplaneta</taxon>
    </lineage>
</organism>
<dbReference type="Gene3D" id="3.30.420.10">
    <property type="entry name" value="Ribonuclease H-like superfamily/Ribonuclease H"/>
    <property type="match status" value="1"/>
</dbReference>
<sequence>MIILPRHVHYSLASVLSRSWFPGYRICERKQNGCLTLQDTKLLQNAVRESYDYTFDTNSEILFVKWDDNRCVPVGSNSDVGASASSESPAISSIFSKTQEVTAKACGVSLNTVRNICIEANESASLEEDEPRPYFRSPQKKKTSNKKPVTGMDDFNKDILRRTVHEFYDAGQFPTCAKISEALRDKIGYSGSGESTRRLLTSLGFSFKKCNDGRKFLMERSDIVAARIAFLRKMHSLRVNKDTRPIVYLDETWVNQNHTKSFIWQDKNRCGGLKIPLGKGGRLIVCHVGSAKFGFISGAKLVFRSGSSDKDNHSEMSYDVFKQWYVNMLHSLEEGCVIVIDNASYHSVLTEKPPSSNTRKAEIEKWLEDKSIPHDNSKTRNELLALVRLHKQKYRTYELDKISAELGHEVIRLPPYHCQYNPAELIWAQVKKEVANENSSFRLSNVEQLLHEALDKVSVDNWRKCVQHAERLQEEDFLKEGLRDNVVESIIVTLTDSSESDGSADTDEEEEAEREDGIEAMV</sequence>
<keyword evidence="3" id="KW-1185">Reference proteome</keyword>
<evidence type="ECO:0000313" key="3">
    <source>
        <dbReference type="Proteomes" id="UP001148838"/>
    </source>
</evidence>
<feature type="region of interest" description="Disordered" evidence="1">
    <location>
        <begin position="128"/>
        <end position="149"/>
    </location>
</feature>
<dbReference type="PANTHER" id="PTHR33939:SF1">
    <property type="entry name" value="DUF4371 DOMAIN-CONTAINING PROTEIN"/>
    <property type="match status" value="1"/>
</dbReference>
<dbReference type="Proteomes" id="UP001148838">
    <property type="component" value="Unassembled WGS sequence"/>
</dbReference>
<evidence type="ECO:0000256" key="1">
    <source>
        <dbReference type="SAM" id="MobiDB-lite"/>
    </source>
</evidence>
<feature type="region of interest" description="Disordered" evidence="1">
    <location>
        <begin position="494"/>
        <end position="522"/>
    </location>
</feature>
<evidence type="ECO:0000313" key="2">
    <source>
        <dbReference type="EMBL" id="KAJ4430401.1"/>
    </source>
</evidence>
<protein>
    <recommendedName>
        <fullName evidence="4">Tc1-like transposase DDE domain-containing protein</fullName>
    </recommendedName>
</protein>
<dbReference type="PANTHER" id="PTHR33939">
    <property type="entry name" value="PROTEIN CBG22215"/>
    <property type="match status" value="1"/>
</dbReference>
<dbReference type="EMBL" id="JAJSOF020000033">
    <property type="protein sequence ID" value="KAJ4430401.1"/>
    <property type="molecule type" value="Genomic_DNA"/>
</dbReference>
<name>A0ABQ8S9G9_PERAM</name>
<evidence type="ECO:0008006" key="4">
    <source>
        <dbReference type="Google" id="ProtNLM"/>
    </source>
</evidence>
<dbReference type="InterPro" id="IPR036397">
    <property type="entry name" value="RNaseH_sf"/>
</dbReference>
<comment type="caution">
    <text evidence="2">The sequence shown here is derived from an EMBL/GenBank/DDBJ whole genome shotgun (WGS) entry which is preliminary data.</text>
</comment>
<proteinExistence type="predicted"/>
<gene>
    <name evidence="2" type="ORF">ANN_22617</name>
</gene>